<proteinExistence type="predicted"/>
<organism evidence="1 2">
    <name type="scientific">Pandoraea sputorum</name>
    <dbReference type="NCBI Taxonomy" id="93222"/>
    <lineage>
        <taxon>Bacteria</taxon>
        <taxon>Pseudomonadati</taxon>
        <taxon>Pseudomonadota</taxon>
        <taxon>Betaproteobacteria</taxon>
        <taxon>Burkholderiales</taxon>
        <taxon>Burkholderiaceae</taxon>
        <taxon>Pandoraea</taxon>
    </lineage>
</organism>
<protein>
    <submittedName>
        <fullName evidence="1">Uncharacterized protein</fullName>
    </submittedName>
</protein>
<dbReference type="Proteomes" id="UP000335538">
    <property type="component" value="Unassembled WGS sequence"/>
</dbReference>
<sequence length="72" mass="8080">MGLFGRAINELISCPGRWREADLHQRVCFWCTVFVDTVQISENGLFSLVRVCYARAQLSTPEIGQRSDSSAS</sequence>
<gene>
    <name evidence="1" type="ORF">PSP31121_05447</name>
</gene>
<dbReference type="EMBL" id="CABPSR010000036">
    <property type="protein sequence ID" value="VVE85816.1"/>
    <property type="molecule type" value="Genomic_DNA"/>
</dbReference>
<dbReference type="AlphaFoldDB" id="A0A5E5BKM5"/>
<reference evidence="1 2" key="1">
    <citation type="submission" date="2019-08" db="EMBL/GenBank/DDBJ databases">
        <authorList>
            <person name="Peeters C."/>
        </authorList>
    </citation>
    <scope>NUCLEOTIDE SEQUENCE [LARGE SCALE GENOMIC DNA]</scope>
    <source>
        <strain evidence="1 2">LMG 31121</strain>
    </source>
</reference>
<evidence type="ECO:0000313" key="1">
    <source>
        <dbReference type="EMBL" id="VVE85816.1"/>
    </source>
</evidence>
<evidence type="ECO:0000313" key="2">
    <source>
        <dbReference type="Proteomes" id="UP000335538"/>
    </source>
</evidence>
<name>A0A5E5BKM5_9BURK</name>
<accession>A0A5E5BKM5</accession>